<protein>
    <submittedName>
        <fullName evidence="2">Uncharacterized protein</fullName>
    </submittedName>
</protein>
<feature type="compositionally biased region" description="Polar residues" evidence="1">
    <location>
        <begin position="152"/>
        <end position="166"/>
    </location>
</feature>
<feature type="compositionally biased region" description="Low complexity" evidence="1">
    <location>
        <begin position="1"/>
        <end position="16"/>
    </location>
</feature>
<feature type="compositionally biased region" description="Polar residues" evidence="1">
    <location>
        <begin position="216"/>
        <end position="227"/>
    </location>
</feature>
<dbReference type="Proteomes" id="UP001476247">
    <property type="component" value="Unassembled WGS sequence"/>
</dbReference>
<evidence type="ECO:0000313" key="3">
    <source>
        <dbReference type="Proteomes" id="UP001476247"/>
    </source>
</evidence>
<name>A0ABP9XMU1_9FUNG</name>
<feature type="compositionally biased region" description="Low complexity" evidence="1">
    <location>
        <begin position="107"/>
        <end position="151"/>
    </location>
</feature>
<reference evidence="2 3" key="1">
    <citation type="submission" date="2024-04" db="EMBL/GenBank/DDBJ databases">
        <title>genome sequences of Mucor flavus KT1a and Helicostylum pulchrum KT1b strains isolation_sourced from the surface of a dry-aged beef.</title>
        <authorList>
            <person name="Toyotome T."/>
            <person name="Hosono M."/>
            <person name="Torimaru M."/>
            <person name="Fukuda K."/>
            <person name="Mikami N."/>
        </authorList>
    </citation>
    <scope>NUCLEOTIDE SEQUENCE [LARGE SCALE GENOMIC DNA]</scope>
    <source>
        <strain evidence="2 3">KT1b</strain>
    </source>
</reference>
<feature type="compositionally biased region" description="Polar residues" evidence="1">
    <location>
        <begin position="39"/>
        <end position="52"/>
    </location>
</feature>
<evidence type="ECO:0000256" key="1">
    <source>
        <dbReference type="SAM" id="MobiDB-lite"/>
    </source>
</evidence>
<organism evidence="2 3">
    <name type="scientific">Helicostylum pulchrum</name>
    <dbReference type="NCBI Taxonomy" id="562976"/>
    <lineage>
        <taxon>Eukaryota</taxon>
        <taxon>Fungi</taxon>
        <taxon>Fungi incertae sedis</taxon>
        <taxon>Mucoromycota</taxon>
        <taxon>Mucoromycotina</taxon>
        <taxon>Mucoromycetes</taxon>
        <taxon>Mucorales</taxon>
        <taxon>Mucorineae</taxon>
        <taxon>Mucoraceae</taxon>
        <taxon>Helicostylum</taxon>
    </lineage>
</organism>
<dbReference type="EMBL" id="BAABUJ010000005">
    <property type="protein sequence ID" value="GAA5795753.1"/>
    <property type="molecule type" value="Genomic_DNA"/>
</dbReference>
<feature type="region of interest" description="Disordered" evidence="1">
    <location>
        <begin position="1"/>
        <end position="250"/>
    </location>
</feature>
<feature type="compositionally biased region" description="Low complexity" evidence="1">
    <location>
        <begin position="62"/>
        <end position="95"/>
    </location>
</feature>
<feature type="compositionally biased region" description="Pro residues" evidence="1">
    <location>
        <begin position="184"/>
        <end position="198"/>
    </location>
</feature>
<comment type="caution">
    <text evidence="2">The sequence shown here is derived from an EMBL/GenBank/DDBJ whole genome shotgun (WGS) entry which is preliminary data.</text>
</comment>
<sequence length="352" mass="38573">MNKYPSLPSISTLLTLPPSPPRIIVEDAHQQQEDEDNLSQRYLKSPNNSYNRLSPMLSPIDSYASSINSISSPNLSATTTPQSPLPSMLSLPPLQGDDPPRRLQRHSSISSSLSSPKQSFNSLWTSSAPPSPNPQQLNSPSLYPTSPSLYPQTSPSLYPQQDTFSPLSPIPKLQFQPTHTTLTPSPPPPPQQQQPPTSPMMLSSSRSTSPAEQPLLPSTQIVLNESGQPVLKRRRGRPPSTREPALEGGWTFLTPTVWDVNNPQQQRPAASTSSNTATSVADSVMNGSMAAFTSSNMDMVLQMPRKKRGRKPKTHIVGNSCFVWKDITASRRSTKVIKEQKAALRKLEQAPE</sequence>
<evidence type="ECO:0000313" key="2">
    <source>
        <dbReference type="EMBL" id="GAA5795753.1"/>
    </source>
</evidence>
<accession>A0ABP9XMU1</accession>
<gene>
    <name evidence="2" type="ORF">HPULCUR_001115</name>
</gene>
<feature type="compositionally biased region" description="Low complexity" evidence="1">
    <location>
        <begin position="199"/>
        <end position="210"/>
    </location>
</feature>
<proteinExistence type="predicted"/>
<keyword evidence="3" id="KW-1185">Reference proteome</keyword>